<dbReference type="RefSeq" id="WP_136403653.1">
    <property type="nucleotide sequence ID" value="NZ_SSNZ01000006.1"/>
</dbReference>
<evidence type="ECO:0000313" key="1">
    <source>
        <dbReference type="EMBL" id="THF49145.1"/>
    </source>
</evidence>
<accession>A0A4S3ZU11</accession>
<name>A0A4S3ZU11_9FLAO</name>
<keyword evidence="2" id="KW-1185">Reference proteome</keyword>
<dbReference type="AlphaFoldDB" id="A0A4S3ZU11"/>
<reference evidence="1 2" key="1">
    <citation type="submission" date="2019-04" db="EMBL/GenBank/DDBJ databases">
        <title>Flavobacterium sp. nov. isolated from construction timber.</title>
        <authorList>
            <person name="Lin S.-Y."/>
            <person name="Chang C.-T."/>
            <person name="Young C.-C."/>
        </authorList>
    </citation>
    <scope>NUCLEOTIDE SEQUENCE [LARGE SCALE GENOMIC DNA]</scope>
    <source>
        <strain evidence="1 2">CC-CTC003</strain>
    </source>
</reference>
<dbReference type="EMBL" id="SSNZ01000006">
    <property type="protein sequence ID" value="THF49145.1"/>
    <property type="molecule type" value="Genomic_DNA"/>
</dbReference>
<dbReference type="PROSITE" id="PS51257">
    <property type="entry name" value="PROKAR_LIPOPROTEIN"/>
    <property type="match status" value="1"/>
</dbReference>
<dbReference type="Proteomes" id="UP000307507">
    <property type="component" value="Unassembled WGS sequence"/>
</dbReference>
<protein>
    <recommendedName>
        <fullName evidence="3">Lipoprotein</fullName>
    </recommendedName>
</protein>
<gene>
    <name evidence="1" type="ORF">E6C50_12940</name>
</gene>
<evidence type="ECO:0000313" key="2">
    <source>
        <dbReference type="Proteomes" id="UP000307507"/>
    </source>
</evidence>
<sequence>MKILYLSIILCIFFSCTQQKKENDVTIELKEVSLFLTDYTGEGDLPPILYLTFNFENNSDSLRFFSSKPDKLTKSSKSTLLLLDTIQNKITPVYVGDLPIIHPHQTTKLTGEIKLRDNKDFFHLSDTFFSKKDFDNDYTFLSEVVEKTIKNSIIIYNQDDADSSLFKFFNHEVTPIGNDKILKVRIPSTLKITKYDQLKNRGKLENIDIK</sequence>
<organism evidence="1 2">
    <name type="scientific">Flavobacterium supellecticarium</name>
    <dbReference type="NCBI Taxonomy" id="2565924"/>
    <lineage>
        <taxon>Bacteria</taxon>
        <taxon>Pseudomonadati</taxon>
        <taxon>Bacteroidota</taxon>
        <taxon>Flavobacteriia</taxon>
        <taxon>Flavobacteriales</taxon>
        <taxon>Flavobacteriaceae</taxon>
        <taxon>Flavobacterium</taxon>
    </lineage>
</organism>
<evidence type="ECO:0008006" key="3">
    <source>
        <dbReference type="Google" id="ProtNLM"/>
    </source>
</evidence>
<proteinExistence type="predicted"/>
<comment type="caution">
    <text evidence="1">The sequence shown here is derived from an EMBL/GenBank/DDBJ whole genome shotgun (WGS) entry which is preliminary data.</text>
</comment>